<evidence type="ECO:0000256" key="9">
    <source>
        <dbReference type="ARBA" id="ARBA00022679"/>
    </source>
</evidence>
<dbReference type="EMBL" id="CT868665">
    <property type="protein sequence ID" value="CAK91887.1"/>
    <property type="molecule type" value="Genomic_DNA"/>
</dbReference>
<keyword evidence="21" id="KW-0449">Lipoprotein</keyword>
<evidence type="ECO:0000256" key="7">
    <source>
        <dbReference type="ARBA" id="ARBA00022511"/>
    </source>
</evidence>
<dbReference type="InterPro" id="IPR000719">
    <property type="entry name" value="Prot_kinase_dom"/>
</dbReference>
<keyword evidence="32" id="KW-1185">Reference proteome</keyword>
<dbReference type="KEGG" id="ptm:GSPATT00024618001"/>
<dbReference type="GO" id="GO:0035556">
    <property type="term" value="P:intracellular signal transduction"/>
    <property type="evidence" value="ECO:0000318"/>
    <property type="project" value="GO_Central"/>
</dbReference>
<evidence type="ECO:0000256" key="24">
    <source>
        <dbReference type="ARBA" id="ARBA00048679"/>
    </source>
</evidence>
<dbReference type="GeneID" id="5045069"/>
<dbReference type="GO" id="GO:0005524">
    <property type="term" value="F:ATP binding"/>
    <property type="evidence" value="ECO:0007669"/>
    <property type="project" value="UniProtKB-UniRule"/>
</dbReference>
<dbReference type="InterPro" id="IPR017441">
    <property type="entry name" value="Protein_kinase_ATP_BS"/>
</dbReference>
<evidence type="ECO:0000256" key="18">
    <source>
        <dbReference type="ARBA" id="ARBA00023069"/>
    </source>
</evidence>
<evidence type="ECO:0000256" key="11">
    <source>
        <dbReference type="ARBA" id="ARBA00022737"/>
    </source>
</evidence>
<organism evidence="31 32">
    <name type="scientific">Paramecium tetraurelia</name>
    <dbReference type="NCBI Taxonomy" id="5888"/>
    <lineage>
        <taxon>Eukaryota</taxon>
        <taxon>Sar</taxon>
        <taxon>Alveolata</taxon>
        <taxon>Ciliophora</taxon>
        <taxon>Intramacronucleata</taxon>
        <taxon>Oligohymenophorea</taxon>
        <taxon>Peniculida</taxon>
        <taxon>Parameciidae</taxon>
        <taxon>Paramecium</taxon>
    </lineage>
</organism>
<dbReference type="HOGENOM" id="CLU_000288_37_4_1"/>
<feature type="domain" description="Protein kinase" evidence="29">
    <location>
        <begin position="98"/>
        <end position="362"/>
    </location>
</feature>
<dbReference type="CDD" id="cd05117">
    <property type="entry name" value="STKc_CAMK"/>
    <property type="match status" value="1"/>
</dbReference>
<evidence type="ECO:0000256" key="17">
    <source>
        <dbReference type="ARBA" id="ARBA00022870"/>
    </source>
</evidence>
<dbReference type="SUPFAM" id="SSF47473">
    <property type="entry name" value="EF-hand"/>
    <property type="match status" value="1"/>
</dbReference>
<dbReference type="GO" id="GO:0005516">
    <property type="term" value="F:calmodulin binding"/>
    <property type="evidence" value="ECO:0000318"/>
    <property type="project" value="GO_Central"/>
</dbReference>
<evidence type="ECO:0000313" key="31">
    <source>
        <dbReference type="EMBL" id="CAK91887.1"/>
    </source>
</evidence>
<dbReference type="AlphaFoldDB" id="A0E9C0"/>
<dbReference type="GO" id="GO:0005886">
    <property type="term" value="C:plasma membrane"/>
    <property type="evidence" value="ECO:0007669"/>
    <property type="project" value="UniProtKB-SubCell"/>
</dbReference>
<dbReference type="InterPro" id="IPR011009">
    <property type="entry name" value="Kinase-like_dom_sf"/>
</dbReference>
<proteinExistence type="inferred from homology"/>
<dbReference type="GO" id="GO:0031514">
    <property type="term" value="C:motile cilium"/>
    <property type="evidence" value="ECO:0007669"/>
    <property type="project" value="UniProtKB-SubCell"/>
</dbReference>
<dbReference type="GO" id="GO:0004683">
    <property type="term" value="F:calcium/calmodulin-dependent protein kinase activity"/>
    <property type="evidence" value="ECO:0000318"/>
    <property type="project" value="GO_Central"/>
</dbReference>
<dbReference type="SMART" id="SM00054">
    <property type="entry name" value="EFh"/>
    <property type="match status" value="4"/>
</dbReference>
<dbReference type="GO" id="GO:0005634">
    <property type="term" value="C:nucleus"/>
    <property type="evidence" value="ECO:0000318"/>
    <property type="project" value="GO_Central"/>
</dbReference>
<dbReference type="eggNOG" id="KOG0032">
    <property type="taxonomic scope" value="Eukaryota"/>
</dbReference>
<evidence type="ECO:0000256" key="28">
    <source>
        <dbReference type="SAM" id="MobiDB-lite"/>
    </source>
</evidence>
<keyword evidence="13" id="KW-0418">Kinase</keyword>
<keyword evidence="15 27" id="KW-0067">ATP-binding</keyword>
<evidence type="ECO:0000256" key="4">
    <source>
        <dbReference type="ARBA" id="ARBA00004425"/>
    </source>
</evidence>
<evidence type="ECO:0000256" key="22">
    <source>
        <dbReference type="ARBA" id="ARBA00024334"/>
    </source>
</evidence>
<evidence type="ECO:0000259" key="30">
    <source>
        <dbReference type="PROSITE" id="PS50222"/>
    </source>
</evidence>
<dbReference type="InterPro" id="IPR008271">
    <property type="entry name" value="Ser/Thr_kinase_AS"/>
</dbReference>
<dbReference type="InParanoid" id="A0E9C0"/>
<feature type="compositionally biased region" description="Basic and acidic residues" evidence="28">
    <location>
        <begin position="41"/>
        <end position="70"/>
    </location>
</feature>
<sequence>MNSASEMGKELTDIQLAEYEPNIISLEKKIKTPDQIIRAEPEKERALIKESSYHKDTKSEKQEEESKRITEQPSDIKWSIKQSMFVKINSRKNVGEYYVIKELIGQGGFGKVYKVTHRQTGMVRAMKQILKQRMKKEDQQKLLQETQILMDIDHPNIVKLYEMFQDDHSYYLLSEYCEGYTLFIQQGGELFEKIKIAQFLTEKEIASYIKQILSAVSYCHQMNIVHRDLKPENVVFDAKHQGANIKIIDFGASVKIENSEKLNKKIGTPFYVAPEVLYGSYDEKCDIWSIGVILYVLLCGYPPFFAQNEAQVLAKVKKGTYQFDSQDWAKVSLQAKDLIRRMLFFNPSQRISANDALQHQWITNNKSKGQLNNLSLKKLQDFDSKNKLKYAILQFITVQVITSQEKDELMKNFQEIDKNGDGTVSKEELLNAYIKLYKGDQLAAQSIVDDLFPHLDANGSGKVDFSEFITASINKDRSLSKKKIEQSFKLFDLDGNGLITKTEINQLFGDEIDDNMWKEILKECDANQDGMVQNQIMLQISLSEFINLLESKFKGKL</sequence>
<name>A0E9C0_PARTE</name>
<dbReference type="PANTHER" id="PTHR24349">
    <property type="entry name" value="SERINE/THREONINE-PROTEIN KINASE"/>
    <property type="match status" value="1"/>
</dbReference>
<dbReference type="InterPro" id="IPR050205">
    <property type="entry name" value="CDPK_Ser/Thr_kinases"/>
</dbReference>
<evidence type="ECO:0000256" key="27">
    <source>
        <dbReference type="PROSITE-ProRule" id="PRU10141"/>
    </source>
</evidence>
<dbReference type="GO" id="GO:0009931">
    <property type="term" value="F:calcium-dependent protein serine/threonine kinase activity"/>
    <property type="evidence" value="ECO:0000318"/>
    <property type="project" value="GO_Central"/>
</dbReference>
<comment type="similarity">
    <text evidence="22">Belongs to the protein kinase superfamily. Ser/Thr protein kinase family. CDPK subfamily.</text>
</comment>
<dbReference type="EC" id="2.7.11.1" evidence="5"/>
<dbReference type="InterPro" id="IPR002048">
    <property type="entry name" value="EF_hand_dom"/>
</dbReference>
<feature type="domain" description="EF-hand" evidence="30">
    <location>
        <begin position="479"/>
        <end position="514"/>
    </location>
</feature>
<dbReference type="GO" id="GO:0020002">
    <property type="term" value="C:host cell plasma membrane"/>
    <property type="evidence" value="ECO:0007669"/>
    <property type="project" value="UniProtKB-SubCell"/>
</dbReference>
<reference evidence="31 32" key="1">
    <citation type="journal article" date="2006" name="Nature">
        <title>Global trends of whole-genome duplications revealed by the ciliate Paramecium tetraurelia.</title>
        <authorList>
            <consortium name="Genoscope"/>
            <person name="Aury J.-M."/>
            <person name="Jaillon O."/>
            <person name="Duret L."/>
            <person name="Noel B."/>
            <person name="Jubin C."/>
            <person name="Porcel B.M."/>
            <person name="Segurens B."/>
            <person name="Daubin V."/>
            <person name="Anthouard V."/>
            <person name="Aiach N."/>
            <person name="Arnaiz O."/>
            <person name="Billaut A."/>
            <person name="Beisson J."/>
            <person name="Blanc I."/>
            <person name="Bouhouche K."/>
            <person name="Camara F."/>
            <person name="Duharcourt S."/>
            <person name="Guigo R."/>
            <person name="Gogendeau D."/>
            <person name="Katinka M."/>
            <person name="Keller A.-M."/>
            <person name="Kissmehl R."/>
            <person name="Klotz C."/>
            <person name="Koll F."/>
            <person name="Le Moue A."/>
            <person name="Lepere C."/>
            <person name="Malinsky S."/>
            <person name="Nowacki M."/>
            <person name="Nowak J.K."/>
            <person name="Plattner H."/>
            <person name="Poulain J."/>
            <person name="Ruiz F."/>
            <person name="Serrano V."/>
            <person name="Zagulski M."/>
            <person name="Dessen P."/>
            <person name="Betermier M."/>
            <person name="Weissenbach J."/>
            <person name="Scarpelli C."/>
            <person name="Schachter V."/>
            <person name="Sperling L."/>
            <person name="Meyer E."/>
            <person name="Cohen J."/>
            <person name="Wincker P."/>
        </authorList>
    </citation>
    <scope>NUCLEOTIDE SEQUENCE [LARGE SCALE GENOMIC DNA]</scope>
    <source>
        <strain evidence="31 32">Stock d4-2</strain>
    </source>
</reference>
<dbReference type="GO" id="GO:0020005">
    <property type="term" value="C:symbiont-containing vacuole membrane"/>
    <property type="evidence" value="ECO:0007669"/>
    <property type="project" value="UniProtKB-SubCell"/>
</dbReference>
<dbReference type="Gene3D" id="3.30.200.20">
    <property type="entry name" value="Phosphorylase Kinase, domain 1"/>
    <property type="match status" value="1"/>
</dbReference>
<accession>A0E9C0</accession>
<evidence type="ECO:0000256" key="15">
    <source>
        <dbReference type="ARBA" id="ARBA00022840"/>
    </source>
</evidence>
<feature type="region of interest" description="Disordered" evidence="28">
    <location>
        <begin position="41"/>
        <end position="73"/>
    </location>
</feature>
<dbReference type="FunFam" id="1.10.238.10:FF:000557">
    <property type="entry name" value="Uncharacterized protein"/>
    <property type="match status" value="1"/>
</dbReference>
<evidence type="ECO:0000259" key="29">
    <source>
        <dbReference type="PROSITE" id="PS50011"/>
    </source>
</evidence>
<evidence type="ECO:0000256" key="23">
    <source>
        <dbReference type="ARBA" id="ARBA00047899"/>
    </source>
</evidence>
<dbReference type="OrthoDB" id="40902at2759"/>
<keyword evidence="6" id="KW-1003">Cell membrane</keyword>
<evidence type="ECO:0000256" key="25">
    <source>
        <dbReference type="ARBA" id="ARBA00060437"/>
    </source>
</evidence>
<dbReference type="PROSITE" id="PS00108">
    <property type="entry name" value="PROTEIN_KINASE_ST"/>
    <property type="match status" value="1"/>
</dbReference>
<keyword evidence="9" id="KW-0808">Transferase</keyword>
<evidence type="ECO:0000256" key="16">
    <source>
        <dbReference type="ARBA" id="ARBA00022846"/>
    </source>
</evidence>
<evidence type="ECO:0000256" key="12">
    <source>
        <dbReference type="ARBA" id="ARBA00022741"/>
    </source>
</evidence>
<dbReference type="Pfam" id="PF13202">
    <property type="entry name" value="EF-hand_5"/>
    <property type="match status" value="1"/>
</dbReference>
<comment type="subcellular location">
    <subcellularLocation>
        <location evidence="3">Cell membrane</location>
        <topology evidence="3">Lipid-anchor</topology>
        <orientation evidence="3">Cytoplasmic side</orientation>
    </subcellularLocation>
    <subcellularLocation>
        <location evidence="2">Cell projection</location>
        <location evidence="2">Cilium</location>
        <location evidence="2">Flagellum</location>
    </subcellularLocation>
    <subcellularLocation>
        <location evidence="4">Host cell membrane</location>
        <topology evidence="4">Lipid-anchor</topology>
    </subcellularLocation>
    <subcellularLocation>
        <location evidence="25">Parasitophorous vacuole membrane</location>
        <topology evidence="25">Lipid-anchor</topology>
    </subcellularLocation>
</comment>
<dbReference type="PROSITE" id="PS00018">
    <property type="entry name" value="EF_HAND_1"/>
    <property type="match status" value="3"/>
</dbReference>
<keyword evidence="10" id="KW-0519">Myristate</keyword>
<dbReference type="FunFam" id="1.10.510.10:FF:000398">
    <property type="entry name" value="Calcium-dependent protein kinase 1"/>
    <property type="match status" value="1"/>
</dbReference>
<dbReference type="Gene3D" id="1.10.510.10">
    <property type="entry name" value="Transferase(Phosphotransferase) domain 1"/>
    <property type="match status" value="1"/>
</dbReference>
<evidence type="ECO:0000256" key="8">
    <source>
        <dbReference type="ARBA" id="ARBA00022527"/>
    </source>
</evidence>
<dbReference type="SMART" id="SM00220">
    <property type="entry name" value="S_TKc"/>
    <property type="match status" value="1"/>
</dbReference>
<keyword evidence="17" id="KW-1043">Host membrane</keyword>
<evidence type="ECO:0000256" key="13">
    <source>
        <dbReference type="ARBA" id="ARBA00022777"/>
    </source>
</evidence>
<evidence type="ECO:0000256" key="26">
    <source>
        <dbReference type="ARBA" id="ARBA00068067"/>
    </source>
</evidence>
<keyword evidence="17" id="KW-0472">Membrane</keyword>
<keyword evidence="20" id="KW-0966">Cell projection</keyword>
<dbReference type="PROSITE" id="PS50011">
    <property type="entry name" value="PROTEIN_KINASE_DOM"/>
    <property type="match status" value="1"/>
</dbReference>
<keyword evidence="7" id="KW-1032">Host cell membrane</keyword>
<evidence type="ECO:0000313" key="32">
    <source>
        <dbReference type="Proteomes" id="UP000000600"/>
    </source>
</evidence>
<protein>
    <recommendedName>
        <fullName evidence="26">Calcium-dependent protein kinase 1</fullName>
        <ecNumber evidence="5">2.7.11.1</ecNumber>
    </recommendedName>
</protein>
<evidence type="ECO:0000256" key="21">
    <source>
        <dbReference type="ARBA" id="ARBA00023288"/>
    </source>
</evidence>
<gene>
    <name evidence="31" type="ORF">GSPATT00024618001</name>
</gene>
<evidence type="ECO:0000256" key="14">
    <source>
        <dbReference type="ARBA" id="ARBA00022837"/>
    </source>
</evidence>
<dbReference type="PROSITE" id="PS00107">
    <property type="entry name" value="PROTEIN_KINASE_ATP"/>
    <property type="match status" value="1"/>
</dbReference>
<comment type="cofactor">
    <cofactor evidence="1">
        <name>Mg(2+)</name>
        <dbReference type="ChEBI" id="CHEBI:18420"/>
    </cofactor>
</comment>
<evidence type="ECO:0000256" key="10">
    <source>
        <dbReference type="ARBA" id="ARBA00022707"/>
    </source>
</evidence>
<evidence type="ECO:0000256" key="2">
    <source>
        <dbReference type="ARBA" id="ARBA00004230"/>
    </source>
</evidence>
<keyword evidence="16" id="KW-0282">Flagellum</keyword>
<dbReference type="RefSeq" id="XP_001459284.1">
    <property type="nucleotide sequence ID" value="XM_001459247.1"/>
</dbReference>
<feature type="domain" description="EF-hand" evidence="30">
    <location>
        <begin position="443"/>
        <end position="478"/>
    </location>
</feature>
<keyword evidence="11" id="KW-0677">Repeat</keyword>
<keyword evidence="8" id="KW-0723">Serine/threonine-protein kinase</keyword>
<dbReference type="InterPro" id="IPR011992">
    <property type="entry name" value="EF-hand-dom_pair"/>
</dbReference>
<feature type="binding site" evidence="27">
    <location>
        <position position="127"/>
    </location>
    <ligand>
        <name>ATP</name>
        <dbReference type="ChEBI" id="CHEBI:30616"/>
    </ligand>
</feature>
<feature type="domain" description="EF-hand" evidence="30">
    <location>
        <begin position="404"/>
        <end position="439"/>
    </location>
</feature>
<dbReference type="CDD" id="cd00051">
    <property type="entry name" value="EFh"/>
    <property type="match status" value="2"/>
</dbReference>
<dbReference type="Gene3D" id="1.10.238.10">
    <property type="entry name" value="EF-hand"/>
    <property type="match status" value="2"/>
</dbReference>
<dbReference type="Pfam" id="PF13499">
    <property type="entry name" value="EF-hand_7"/>
    <property type="match status" value="1"/>
</dbReference>
<evidence type="ECO:0000256" key="20">
    <source>
        <dbReference type="ARBA" id="ARBA00023273"/>
    </source>
</evidence>
<keyword evidence="18" id="KW-0969">Cilium</keyword>
<dbReference type="FunFam" id="3.30.200.20:FF:000938">
    <property type="entry name" value="Uncharacterized protein"/>
    <property type="match status" value="1"/>
</dbReference>
<dbReference type="InterPro" id="IPR018247">
    <property type="entry name" value="EF_Hand_1_Ca_BS"/>
</dbReference>
<comment type="catalytic activity">
    <reaction evidence="24">
        <text>L-seryl-[protein] + ATP = O-phospho-L-seryl-[protein] + ADP + H(+)</text>
        <dbReference type="Rhea" id="RHEA:17989"/>
        <dbReference type="Rhea" id="RHEA-COMP:9863"/>
        <dbReference type="Rhea" id="RHEA-COMP:11604"/>
        <dbReference type="ChEBI" id="CHEBI:15378"/>
        <dbReference type="ChEBI" id="CHEBI:29999"/>
        <dbReference type="ChEBI" id="CHEBI:30616"/>
        <dbReference type="ChEBI" id="CHEBI:83421"/>
        <dbReference type="ChEBI" id="CHEBI:456216"/>
        <dbReference type="EC" id="2.7.11.1"/>
    </reaction>
</comment>
<evidence type="ECO:0000256" key="19">
    <source>
        <dbReference type="ARBA" id="ARBA00023139"/>
    </source>
</evidence>
<dbReference type="PROSITE" id="PS50222">
    <property type="entry name" value="EF_HAND_2"/>
    <property type="match status" value="3"/>
</dbReference>
<keyword evidence="19" id="KW-0564">Palmitate</keyword>
<evidence type="ECO:0000256" key="6">
    <source>
        <dbReference type="ARBA" id="ARBA00022475"/>
    </source>
</evidence>
<evidence type="ECO:0000256" key="3">
    <source>
        <dbReference type="ARBA" id="ARBA00004342"/>
    </source>
</evidence>
<dbReference type="Pfam" id="PF00069">
    <property type="entry name" value="Pkinase"/>
    <property type="match status" value="1"/>
</dbReference>
<dbReference type="GO" id="GO:0005509">
    <property type="term" value="F:calcium ion binding"/>
    <property type="evidence" value="ECO:0007669"/>
    <property type="project" value="InterPro"/>
</dbReference>
<dbReference type="OMA" id="WITNNKS"/>
<comment type="catalytic activity">
    <reaction evidence="23">
        <text>L-threonyl-[protein] + ATP = O-phospho-L-threonyl-[protein] + ADP + H(+)</text>
        <dbReference type="Rhea" id="RHEA:46608"/>
        <dbReference type="Rhea" id="RHEA-COMP:11060"/>
        <dbReference type="Rhea" id="RHEA-COMP:11605"/>
        <dbReference type="ChEBI" id="CHEBI:15378"/>
        <dbReference type="ChEBI" id="CHEBI:30013"/>
        <dbReference type="ChEBI" id="CHEBI:30616"/>
        <dbReference type="ChEBI" id="CHEBI:61977"/>
        <dbReference type="ChEBI" id="CHEBI:456216"/>
        <dbReference type="EC" id="2.7.11.1"/>
    </reaction>
</comment>
<evidence type="ECO:0000256" key="1">
    <source>
        <dbReference type="ARBA" id="ARBA00001946"/>
    </source>
</evidence>
<keyword evidence="14" id="KW-0106">Calcium</keyword>
<keyword evidence="12 27" id="KW-0547">Nucleotide-binding</keyword>
<evidence type="ECO:0000256" key="5">
    <source>
        <dbReference type="ARBA" id="ARBA00012513"/>
    </source>
</evidence>
<dbReference type="SUPFAM" id="SSF56112">
    <property type="entry name" value="Protein kinase-like (PK-like)"/>
    <property type="match status" value="1"/>
</dbReference>
<dbReference type="GO" id="GO:0005737">
    <property type="term" value="C:cytoplasm"/>
    <property type="evidence" value="ECO:0000318"/>
    <property type="project" value="GO_Central"/>
</dbReference>
<dbReference type="Proteomes" id="UP000000600">
    <property type="component" value="Unassembled WGS sequence"/>
</dbReference>